<proteinExistence type="inferred from homology"/>
<reference evidence="2 3" key="2">
    <citation type="submission" date="2018-06" db="EMBL/GenBank/DDBJ databases">
        <title>Metagenomic assembly of (sub)arctic Cyanobacteria and their associated microbiome from non-axenic cultures.</title>
        <authorList>
            <person name="Baurain D."/>
        </authorList>
    </citation>
    <scope>NUCLEOTIDE SEQUENCE [LARGE SCALE GENOMIC DNA]</scope>
    <source>
        <strain evidence="2">ULC066bin1</strain>
    </source>
</reference>
<dbReference type="SUPFAM" id="SSF82657">
    <property type="entry name" value="BolA-like"/>
    <property type="match status" value="1"/>
</dbReference>
<dbReference type="PANTHER" id="PTHR46230:SF7">
    <property type="entry name" value="BOLA-LIKE PROTEIN 1"/>
    <property type="match status" value="1"/>
</dbReference>
<sequence>MDAITTIKATLQEKIGATIVEIEDRSDLHKHHQGHHNAPVGSGHYDAIVVASSFAGKTTMQQHRMVYAALSDQMQTTIHALSLQTYTPEQWSQRSSS</sequence>
<accession>A0A2W4XJE5</accession>
<dbReference type="Gene3D" id="3.30.300.90">
    <property type="entry name" value="BolA-like"/>
    <property type="match status" value="1"/>
</dbReference>
<comment type="caution">
    <text evidence="2">The sequence shown here is derived from an EMBL/GenBank/DDBJ whole genome shotgun (WGS) entry which is preliminary data.</text>
</comment>
<dbReference type="PIRSF" id="PIRSF003113">
    <property type="entry name" value="BolA"/>
    <property type="match status" value="1"/>
</dbReference>
<evidence type="ECO:0000313" key="2">
    <source>
        <dbReference type="EMBL" id="PZO35891.1"/>
    </source>
</evidence>
<protein>
    <submittedName>
        <fullName evidence="2">BolA family transcriptional regulator</fullName>
    </submittedName>
</protein>
<name>A0A2W4XJE5_9CYAN</name>
<reference evidence="2 3" key="1">
    <citation type="submission" date="2018-04" db="EMBL/GenBank/DDBJ databases">
        <authorList>
            <person name="Go L.Y."/>
            <person name="Mitchell J.A."/>
        </authorList>
    </citation>
    <scope>NUCLEOTIDE SEQUENCE [LARGE SCALE GENOMIC DNA]</scope>
    <source>
        <strain evidence="2">ULC066bin1</strain>
    </source>
</reference>
<dbReference type="AlphaFoldDB" id="A0A2W4XJE5"/>
<dbReference type="GO" id="GO:0016226">
    <property type="term" value="P:iron-sulfur cluster assembly"/>
    <property type="evidence" value="ECO:0007669"/>
    <property type="project" value="TreeGrafter"/>
</dbReference>
<comment type="similarity">
    <text evidence="1">Belongs to the BolA/IbaG family.</text>
</comment>
<organism evidence="2 3">
    <name type="scientific">Pseudanabaena frigida</name>
    <dbReference type="NCBI Taxonomy" id="945775"/>
    <lineage>
        <taxon>Bacteria</taxon>
        <taxon>Bacillati</taxon>
        <taxon>Cyanobacteriota</taxon>
        <taxon>Cyanophyceae</taxon>
        <taxon>Pseudanabaenales</taxon>
        <taxon>Pseudanabaenaceae</taxon>
        <taxon>Pseudanabaena</taxon>
    </lineage>
</organism>
<dbReference type="PANTHER" id="PTHR46230">
    <property type="match status" value="1"/>
</dbReference>
<dbReference type="EMBL" id="QBML01000048">
    <property type="protein sequence ID" value="PZO35891.1"/>
    <property type="molecule type" value="Genomic_DNA"/>
</dbReference>
<evidence type="ECO:0000256" key="1">
    <source>
        <dbReference type="RuleBase" id="RU003860"/>
    </source>
</evidence>
<gene>
    <name evidence="2" type="ORF">DCF19_22920</name>
</gene>
<evidence type="ECO:0000313" key="3">
    <source>
        <dbReference type="Proteomes" id="UP000249467"/>
    </source>
</evidence>
<dbReference type="InterPro" id="IPR002634">
    <property type="entry name" value="BolA"/>
</dbReference>
<dbReference type="InterPro" id="IPR036065">
    <property type="entry name" value="BolA-like_sf"/>
</dbReference>
<dbReference type="Proteomes" id="UP000249467">
    <property type="component" value="Unassembled WGS sequence"/>
</dbReference>
<dbReference type="Pfam" id="PF01722">
    <property type="entry name" value="BolA"/>
    <property type="match status" value="1"/>
</dbReference>